<dbReference type="PANTHER" id="PTHR43775:SF22">
    <property type="entry name" value="SYNTHASE, PUTATIVE (JCVI)-RELATED"/>
    <property type="match status" value="1"/>
</dbReference>
<dbReference type="InterPro" id="IPR014043">
    <property type="entry name" value="Acyl_transferase_dom"/>
</dbReference>
<dbReference type="Gene3D" id="3.40.366.10">
    <property type="entry name" value="Malonyl-Coenzyme A Acyl Carrier Protein, domain 2"/>
    <property type="match status" value="2"/>
</dbReference>
<dbReference type="InterPro" id="IPR014030">
    <property type="entry name" value="Ketoacyl_synth_N"/>
</dbReference>
<evidence type="ECO:0000256" key="2">
    <source>
        <dbReference type="ARBA" id="ARBA00022553"/>
    </source>
</evidence>
<dbReference type="InterPro" id="IPR016039">
    <property type="entry name" value="Thiolase-like"/>
</dbReference>
<keyword evidence="6" id="KW-1185">Reference proteome</keyword>
<dbReference type="SUPFAM" id="SSF53901">
    <property type="entry name" value="Thiolase-like"/>
    <property type="match status" value="2"/>
</dbReference>
<dbReference type="EMBL" id="JAAOAM010000041">
    <property type="protein sequence ID" value="KAF5554665.1"/>
    <property type="molecule type" value="Genomic_DNA"/>
</dbReference>
<dbReference type="GO" id="GO:0004312">
    <property type="term" value="F:fatty acid synthase activity"/>
    <property type="evidence" value="ECO:0007669"/>
    <property type="project" value="TreeGrafter"/>
</dbReference>
<evidence type="ECO:0000313" key="6">
    <source>
        <dbReference type="Proteomes" id="UP000522262"/>
    </source>
</evidence>
<dbReference type="Pfam" id="PF02801">
    <property type="entry name" value="Ketoacyl-synt_C"/>
    <property type="match status" value="1"/>
</dbReference>
<reference evidence="5 6" key="1">
    <citation type="submission" date="2020-05" db="EMBL/GenBank/DDBJ databases">
        <title>Identification and distribution of gene clusters putatively required for synthesis of sphingolipid metabolism inhibitors in phylogenetically diverse species of the filamentous fungus Fusarium.</title>
        <authorList>
            <person name="Kim H.-S."/>
            <person name="Busman M."/>
            <person name="Brown D.W."/>
            <person name="Divon H."/>
            <person name="Uhlig S."/>
            <person name="Proctor R.H."/>
        </authorList>
    </citation>
    <scope>NUCLEOTIDE SEQUENCE [LARGE SCALE GENOMIC DNA]</scope>
    <source>
        <strain evidence="5 6">NRRL 53147</strain>
    </source>
</reference>
<comment type="caution">
    <text evidence="5">The sequence shown here is derived from an EMBL/GenBank/DDBJ whole genome shotgun (WGS) entry which is preliminary data.</text>
</comment>
<protein>
    <submittedName>
        <fullName evidence="5">Polyketide synthase</fullName>
    </submittedName>
</protein>
<accession>A0A8H5N7L2</accession>
<dbReference type="AlphaFoldDB" id="A0A8H5N7L2"/>
<dbReference type="Pfam" id="PF00109">
    <property type="entry name" value="ketoacyl-synt"/>
    <property type="match status" value="1"/>
</dbReference>
<dbReference type="SMART" id="SM00825">
    <property type="entry name" value="PKS_KS"/>
    <property type="match status" value="1"/>
</dbReference>
<evidence type="ECO:0000256" key="3">
    <source>
        <dbReference type="ARBA" id="ARBA00023268"/>
    </source>
</evidence>
<keyword evidence="1" id="KW-0596">Phosphopantetheine</keyword>
<evidence type="ECO:0000259" key="4">
    <source>
        <dbReference type="PROSITE" id="PS52004"/>
    </source>
</evidence>
<dbReference type="GO" id="GO:0044550">
    <property type="term" value="P:secondary metabolite biosynthetic process"/>
    <property type="evidence" value="ECO:0007669"/>
    <property type="project" value="TreeGrafter"/>
</dbReference>
<dbReference type="InterPro" id="IPR001227">
    <property type="entry name" value="Ac_transferase_dom_sf"/>
</dbReference>
<dbReference type="GO" id="GO:0006633">
    <property type="term" value="P:fatty acid biosynthetic process"/>
    <property type="evidence" value="ECO:0007669"/>
    <property type="project" value="TreeGrafter"/>
</dbReference>
<name>A0A8H5N7L2_9HYPO</name>
<keyword evidence="2" id="KW-0597">Phosphoprotein</keyword>
<dbReference type="InterPro" id="IPR050091">
    <property type="entry name" value="PKS_NRPS_Biosynth_Enz"/>
</dbReference>
<dbReference type="PROSITE" id="PS52004">
    <property type="entry name" value="KS3_2"/>
    <property type="match status" value="1"/>
</dbReference>
<dbReference type="CDD" id="cd00833">
    <property type="entry name" value="PKS"/>
    <property type="match status" value="1"/>
</dbReference>
<evidence type="ECO:0000313" key="5">
    <source>
        <dbReference type="EMBL" id="KAF5554665.1"/>
    </source>
</evidence>
<proteinExistence type="predicted"/>
<dbReference type="Proteomes" id="UP000522262">
    <property type="component" value="Unassembled WGS sequence"/>
</dbReference>
<sequence length="546" mass="59173">MDPQQRLFLMITYEALEDTCIPVETLRGSNTSVYASIFERSYDRMGHKDLSTIGRTHLNGTGESILSNRISYCFDLRGLCMTIDTGCSVSLVGLHQACHSLRLGESNLALVGGSQLVIQPDVLSIMSRMGMLNPDGKSYAFDSKGAGYGRGEGVATIVLKRLEDALKDGDRVHAIIANSGAALSLRVYQEAGLNPADTSFVEAHGTGTQAGDRQEIESTSKVFCEGSDRRDDLYLGSAKTTLATWKLLLLVSLNGSSAPTDGTTTVSFTPQLFLFSASTEKALLLTLENTKQCLKISSFIPPPIVASTSEELLEEFDHMIRPKRATSLAPLTFIFSGQGAQWHAMGRELINSSQCFRQSMMAMEDIIRREGGSWSLIDELLKTTSESRIGKAEISQPATIAIQIALVDLLESFPIRPSQVIGYSSGEVAAAYAAGALSRDNAVIVVACLNSPESSTISGDLAAIEELKSLLDAEGIFARKLKVDTAYHSHHMRRIVQHYQKAMQSVKSSDVRSGVTFCSSVTGTTKTTSFSADYWGDKLQEAIVTR</sequence>
<dbReference type="InterPro" id="IPR016035">
    <property type="entry name" value="Acyl_Trfase/lysoPLipase"/>
</dbReference>
<organism evidence="5 6">
    <name type="scientific">Fusarium mexicanum</name>
    <dbReference type="NCBI Taxonomy" id="751941"/>
    <lineage>
        <taxon>Eukaryota</taxon>
        <taxon>Fungi</taxon>
        <taxon>Dikarya</taxon>
        <taxon>Ascomycota</taxon>
        <taxon>Pezizomycotina</taxon>
        <taxon>Sordariomycetes</taxon>
        <taxon>Hypocreomycetidae</taxon>
        <taxon>Hypocreales</taxon>
        <taxon>Nectriaceae</taxon>
        <taxon>Fusarium</taxon>
        <taxon>Fusarium fujikuroi species complex</taxon>
    </lineage>
</organism>
<gene>
    <name evidence="5" type="ORF">FMEXI_1948</name>
</gene>
<dbReference type="SMART" id="SM00827">
    <property type="entry name" value="PKS_AT"/>
    <property type="match status" value="1"/>
</dbReference>
<keyword evidence="3" id="KW-0511">Multifunctional enzyme</keyword>
<dbReference type="InterPro" id="IPR020841">
    <property type="entry name" value="PKS_Beta-ketoAc_synthase_dom"/>
</dbReference>
<dbReference type="Gene3D" id="3.40.47.10">
    <property type="match status" value="1"/>
</dbReference>
<dbReference type="Pfam" id="PF00698">
    <property type="entry name" value="Acyl_transf_1"/>
    <property type="match status" value="1"/>
</dbReference>
<feature type="domain" description="Ketosynthase family 3 (KS3)" evidence="4">
    <location>
        <begin position="1"/>
        <end position="286"/>
    </location>
</feature>
<dbReference type="PANTHER" id="PTHR43775">
    <property type="entry name" value="FATTY ACID SYNTHASE"/>
    <property type="match status" value="1"/>
</dbReference>
<evidence type="ECO:0000256" key="1">
    <source>
        <dbReference type="ARBA" id="ARBA00022450"/>
    </source>
</evidence>
<dbReference type="SUPFAM" id="SSF52151">
    <property type="entry name" value="FabD/lysophospholipase-like"/>
    <property type="match status" value="1"/>
</dbReference>
<dbReference type="InterPro" id="IPR014031">
    <property type="entry name" value="Ketoacyl_synth_C"/>
</dbReference>